<organism evidence="3 4">
    <name type="scientific">Sutcliffiella tianshenii</name>
    <dbReference type="NCBI Taxonomy" id="1463404"/>
    <lineage>
        <taxon>Bacteria</taxon>
        <taxon>Bacillati</taxon>
        <taxon>Bacillota</taxon>
        <taxon>Bacilli</taxon>
        <taxon>Bacillales</taxon>
        <taxon>Bacillaceae</taxon>
        <taxon>Sutcliffiella</taxon>
    </lineage>
</organism>
<dbReference type="Proteomes" id="UP000737402">
    <property type="component" value="Unassembled WGS sequence"/>
</dbReference>
<keyword evidence="4" id="KW-1185">Reference proteome</keyword>
<dbReference type="PIRSF" id="PIRSF019083">
    <property type="entry name" value="UCP019083_VanZ"/>
    <property type="match status" value="1"/>
</dbReference>
<evidence type="ECO:0000256" key="1">
    <source>
        <dbReference type="SAM" id="Phobius"/>
    </source>
</evidence>
<dbReference type="InterPro" id="IPR006976">
    <property type="entry name" value="VanZ-like"/>
</dbReference>
<sequence>MLKRRKYYYLFLAVGWTVLLFHLSSMSYSSQDIRPYLSLLVQEDSLTAWLKGVQLSYGESVISAETRGGYAFVEFLFRKAAHLFFYFMLGFVIVRYFRSFMPNMRWRVFLLSCSMVLLISMLDEYLQHLHPDRSGRWMDVWLDCTGGLIGIVAGYITYRARHIRKSANHSF</sequence>
<feature type="transmembrane region" description="Helical" evidence="1">
    <location>
        <begin position="109"/>
        <end position="128"/>
    </location>
</feature>
<dbReference type="NCBIfam" id="NF037970">
    <property type="entry name" value="vanZ_1"/>
    <property type="match status" value="1"/>
</dbReference>
<dbReference type="Pfam" id="PF04892">
    <property type="entry name" value="VanZ"/>
    <property type="match status" value="1"/>
</dbReference>
<feature type="transmembrane region" description="Helical" evidence="1">
    <location>
        <begin position="140"/>
        <end position="158"/>
    </location>
</feature>
<keyword evidence="1" id="KW-0812">Transmembrane</keyword>
<dbReference type="InterPro" id="IPR016747">
    <property type="entry name" value="Phosphotransbutyrylase"/>
</dbReference>
<dbReference type="EMBL" id="JAFBED010000001">
    <property type="protein sequence ID" value="MBM7618414.1"/>
    <property type="molecule type" value="Genomic_DNA"/>
</dbReference>
<accession>A0ABS2NUV8</accession>
<evidence type="ECO:0000259" key="2">
    <source>
        <dbReference type="Pfam" id="PF04892"/>
    </source>
</evidence>
<proteinExistence type="predicted"/>
<comment type="caution">
    <text evidence="3">The sequence shown here is derived from an EMBL/GenBank/DDBJ whole genome shotgun (WGS) entry which is preliminary data.</text>
</comment>
<evidence type="ECO:0000313" key="4">
    <source>
        <dbReference type="Proteomes" id="UP000737402"/>
    </source>
</evidence>
<name>A0ABS2NUV8_9BACI</name>
<keyword evidence="1" id="KW-0472">Membrane</keyword>
<keyword evidence="1" id="KW-1133">Transmembrane helix</keyword>
<reference evidence="3 4" key="1">
    <citation type="submission" date="2021-01" db="EMBL/GenBank/DDBJ databases">
        <title>Genomic Encyclopedia of Type Strains, Phase IV (KMG-IV): sequencing the most valuable type-strain genomes for metagenomic binning, comparative biology and taxonomic classification.</title>
        <authorList>
            <person name="Goeker M."/>
        </authorList>
    </citation>
    <scope>NUCLEOTIDE SEQUENCE [LARGE SCALE GENOMIC DNA]</scope>
    <source>
        <strain evidence="3 4">DSM 25879</strain>
    </source>
</reference>
<protein>
    <submittedName>
        <fullName evidence="3">VanZ family protein</fullName>
    </submittedName>
</protein>
<dbReference type="RefSeq" id="WP_204412681.1">
    <property type="nucleotide sequence ID" value="NZ_JAFBED010000001.1"/>
</dbReference>
<gene>
    <name evidence="3" type="ORF">JOC95_000256</name>
</gene>
<feature type="domain" description="VanZ-like" evidence="2">
    <location>
        <begin position="10"/>
        <end position="154"/>
    </location>
</feature>
<feature type="transmembrane region" description="Helical" evidence="1">
    <location>
        <begin position="80"/>
        <end position="97"/>
    </location>
</feature>
<evidence type="ECO:0000313" key="3">
    <source>
        <dbReference type="EMBL" id="MBM7618414.1"/>
    </source>
</evidence>